<reference evidence="1" key="1">
    <citation type="journal article" date="2021" name="Open Biol.">
        <title>Shared evolutionary footprints suggest mitochondrial oxidative damage underlies multiple complex I losses in fungi.</title>
        <authorList>
            <person name="Schikora-Tamarit M.A."/>
            <person name="Marcet-Houben M."/>
            <person name="Nosek J."/>
            <person name="Gabaldon T."/>
        </authorList>
    </citation>
    <scope>NUCLEOTIDE SEQUENCE</scope>
    <source>
        <strain evidence="1">NCAIM Y.01608</strain>
    </source>
</reference>
<evidence type="ECO:0000313" key="2">
    <source>
        <dbReference type="Proteomes" id="UP000788993"/>
    </source>
</evidence>
<comment type="caution">
    <text evidence="1">The sequence shown here is derived from an EMBL/GenBank/DDBJ whole genome shotgun (WGS) entry which is preliminary data.</text>
</comment>
<accession>A0A9P8NPS2</accession>
<sequence>MLNDQGQIRNIWLLPLRLGNPGFCGKSSLHQKSRIYLALPPSITQIPELIGLYTYENAATDLGQLCCELLGKLGELTHVCISCWPADHESRFWVPLWDQVKVDMVDHLVSDPPIVLQNVVAIFVGSGDFQAKSFDQFFGYWQYVSKELVWDVVQHGSVVLWNHQQVAFGSGLDVQE</sequence>
<dbReference type="Proteomes" id="UP000788993">
    <property type="component" value="Unassembled WGS sequence"/>
</dbReference>
<gene>
    <name evidence="1" type="ORF">OGATHE_006639</name>
</gene>
<reference evidence="1" key="2">
    <citation type="submission" date="2021-01" db="EMBL/GenBank/DDBJ databases">
        <authorList>
            <person name="Schikora-Tamarit M.A."/>
        </authorList>
    </citation>
    <scope>NUCLEOTIDE SEQUENCE</scope>
    <source>
        <strain evidence="1">NCAIM Y.01608</strain>
    </source>
</reference>
<evidence type="ECO:0000313" key="1">
    <source>
        <dbReference type="EMBL" id="KAH3658913.1"/>
    </source>
</evidence>
<dbReference type="AlphaFoldDB" id="A0A9P8NPS2"/>
<proteinExistence type="predicted"/>
<keyword evidence="2" id="KW-1185">Reference proteome</keyword>
<dbReference type="EMBL" id="JAEUBD010001571">
    <property type="protein sequence ID" value="KAH3658913.1"/>
    <property type="molecule type" value="Genomic_DNA"/>
</dbReference>
<organism evidence="1 2">
    <name type="scientific">Ogataea polymorpha</name>
    <dbReference type="NCBI Taxonomy" id="460523"/>
    <lineage>
        <taxon>Eukaryota</taxon>
        <taxon>Fungi</taxon>
        <taxon>Dikarya</taxon>
        <taxon>Ascomycota</taxon>
        <taxon>Saccharomycotina</taxon>
        <taxon>Pichiomycetes</taxon>
        <taxon>Pichiales</taxon>
        <taxon>Pichiaceae</taxon>
        <taxon>Ogataea</taxon>
    </lineage>
</organism>
<name>A0A9P8NPS2_9ASCO</name>
<protein>
    <submittedName>
        <fullName evidence="1">Uncharacterized protein</fullName>
    </submittedName>
</protein>